<keyword evidence="3" id="KW-1185">Reference proteome</keyword>
<dbReference type="InterPro" id="IPR021255">
    <property type="entry name" value="DUF2807"/>
</dbReference>
<gene>
    <name evidence="2" type="ORF">SAMN04489864_102127</name>
</gene>
<name>A0A1I2UH54_9SPHI</name>
<dbReference type="OrthoDB" id="759627at2"/>
<reference evidence="2 3" key="1">
    <citation type="submission" date="2016-10" db="EMBL/GenBank/DDBJ databases">
        <authorList>
            <person name="de Groot N.N."/>
        </authorList>
    </citation>
    <scope>NUCLEOTIDE SEQUENCE [LARGE SCALE GENOMIC DNA]</scope>
    <source>
        <strain evidence="2 3">DSM 18684</strain>
    </source>
</reference>
<sequence length="198" mass="21469">MRTSIKTIIATGLLTLAISISSVYAVNVPALKSISTYGADISSIKKIIVSGNVYVNLVQASKSKILYENKNNANVVIKRVNNSLIIEGGDASLAGEITVYVNDIYRIDASGNAMVSTKDPFTLKNLQIFVKENAKVDVNAKTESLYTVIHDGAELKLQGHTKNHILTMDNLSKITLANFSAIKTDKNNSEIAYATVKF</sequence>
<dbReference type="Gene3D" id="2.160.20.120">
    <property type="match status" value="1"/>
</dbReference>
<accession>A0A1I2UH54</accession>
<dbReference type="Pfam" id="PF10988">
    <property type="entry name" value="DUF2807"/>
    <property type="match status" value="1"/>
</dbReference>
<dbReference type="Proteomes" id="UP000199666">
    <property type="component" value="Unassembled WGS sequence"/>
</dbReference>
<feature type="domain" description="Putative auto-transporter adhesin head GIN" evidence="1">
    <location>
        <begin position="45"/>
        <end position="182"/>
    </location>
</feature>
<proteinExistence type="predicted"/>
<evidence type="ECO:0000313" key="2">
    <source>
        <dbReference type="EMBL" id="SFG75709.1"/>
    </source>
</evidence>
<evidence type="ECO:0000313" key="3">
    <source>
        <dbReference type="Proteomes" id="UP000199666"/>
    </source>
</evidence>
<dbReference type="EMBL" id="FOPP01000002">
    <property type="protein sequence ID" value="SFG75709.1"/>
    <property type="molecule type" value="Genomic_DNA"/>
</dbReference>
<dbReference type="RefSeq" id="WP_090992187.1">
    <property type="nucleotide sequence ID" value="NZ_FOPP01000002.1"/>
</dbReference>
<protein>
    <recommendedName>
        <fullName evidence="1">Putative auto-transporter adhesin head GIN domain-containing protein</fullName>
    </recommendedName>
</protein>
<dbReference type="AlphaFoldDB" id="A0A1I2UH54"/>
<organism evidence="2 3">
    <name type="scientific">Pedobacter insulae</name>
    <dbReference type="NCBI Taxonomy" id="414048"/>
    <lineage>
        <taxon>Bacteria</taxon>
        <taxon>Pseudomonadati</taxon>
        <taxon>Bacteroidota</taxon>
        <taxon>Sphingobacteriia</taxon>
        <taxon>Sphingobacteriales</taxon>
        <taxon>Sphingobacteriaceae</taxon>
        <taxon>Pedobacter</taxon>
    </lineage>
</organism>
<evidence type="ECO:0000259" key="1">
    <source>
        <dbReference type="Pfam" id="PF10988"/>
    </source>
</evidence>